<dbReference type="GO" id="GO:0016787">
    <property type="term" value="F:hydrolase activity"/>
    <property type="evidence" value="ECO:0007669"/>
    <property type="project" value="UniProtKB-KW"/>
</dbReference>
<dbReference type="PANTHER" id="PTHR34154:SF3">
    <property type="entry name" value="ALKALI-SENSITIVE LINKAGE PROTEIN 1"/>
    <property type="match status" value="1"/>
</dbReference>
<feature type="compositionally biased region" description="Basic residues" evidence="1">
    <location>
        <begin position="51"/>
        <end position="64"/>
    </location>
</feature>
<dbReference type="SUPFAM" id="SSF51445">
    <property type="entry name" value="(Trans)glycosidases"/>
    <property type="match status" value="1"/>
</dbReference>
<evidence type="ECO:0000259" key="3">
    <source>
        <dbReference type="Pfam" id="PF11790"/>
    </source>
</evidence>
<keyword evidence="5" id="KW-1185">Reference proteome</keyword>
<sequence length="361" mass="38493">MAVAKLLNLFAVSSLAILACSFGSTPVNALSIESNHHLARHAARGHGVIAAKKKRASTSKRCKPRPSSSVVVATPPKTTSAASASAPASTPKTTAPAPATTSKAASSGNSGSNTGGNTNTNPGAKVGLAWPNGDDSSLRNFKTNKVSRIYSWSPWKPALSDSLGLEFIPMLWGEKQIADFQRLVKPGTAKTVLGFNEPNQDGQSDMSPQRAAQVWQQNIQPLKNSGMALISPATTSAPSGKTWMKDFFAACNGCSFDGLALHWYGTDAQEFIKYVTDFHTTFNLPIWVTEFACQNFSGGAQCTKDQVFSFMDTVTNFMDNSPFVAAYFAFGVMHDMVGVNTLDQLMGPNGLPTDLGYSYIN</sequence>
<dbReference type="Proteomes" id="UP000308652">
    <property type="component" value="Unassembled WGS sequence"/>
</dbReference>
<dbReference type="InterPro" id="IPR053183">
    <property type="entry name" value="ASL1"/>
</dbReference>
<dbReference type="InterPro" id="IPR024655">
    <property type="entry name" value="Asl1_glyco_hydro_catalytic"/>
</dbReference>
<dbReference type="PROSITE" id="PS51257">
    <property type="entry name" value="PROKAR_LIPOPROTEIN"/>
    <property type="match status" value="1"/>
</dbReference>
<feature type="chain" id="PRO_5023123702" evidence="2">
    <location>
        <begin position="30"/>
        <end position="361"/>
    </location>
</feature>
<keyword evidence="4" id="KW-0378">Hydrolase</keyword>
<dbReference type="PANTHER" id="PTHR34154">
    <property type="entry name" value="ALKALI-SENSITIVE LINKAGE PROTEIN 1"/>
    <property type="match status" value="1"/>
</dbReference>
<dbReference type="Pfam" id="PF11790">
    <property type="entry name" value="Glyco_hydro_cc"/>
    <property type="match status" value="1"/>
</dbReference>
<reference evidence="4 5" key="1">
    <citation type="journal article" date="2019" name="Nat. Ecol. Evol.">
        <title>Megaphylogeny resolves global patterns of mushroom evolution.</title>
        <authorList>
            <person name="Varga T."/>
            <person name="Krizsan K."/>
            <person name="Foldi C."/>
            <person name="Dima B."/>
            <person name="Sanchez-Garcia M."/>
            <person name="Sanchez-Ramirez S."/>
            <person name="Szollosi G.J."/>
            <person name="Szarkandi J.G."/>
            <person name="Papp V."/>
            <person name="Albert L."/>
            <person name="Andreopoulos W."/>
            <person name="Angelini C."/>
            <person name="Antonin V."/>
            <person name="Barry K.W."/>
            <person name="Bougher N.L."/>
            <person name="Buchanan P."/>
            <person name="Buyck B."/>
            <person name="Bense V."/>
            <person name="Catcheside P."/>
            <person name="Chovatia M."/>
            <person name="Cooper J."/>
            <person name="Damon W."/>
            <person name="Desjardin D."/>
            <person name="Finy P."/>
            <person name="Geml J."/>
            <person name="Haridas S."/>
            <person name="Hughes K."/>
            <person name="Justo A."/>
            <person name="Karasinski D."/>
            <person name="Kautmanova I."/>
            <person name="Kiss B."/>
            <person name="Kocsube S."/>
            <person name="Kotiranta H."/>
            <person name="LaButti K.M."/>
            <person name="Lechner B.E."/>
            <person name="Liimatainen K."/>
            <person name="Lipzen A."/>
            <person name="Lukacs Z."/>
            <person name="Mihaltcheva S."/>
            <person name="Morgado L.N."/>
            <person name="Niskanen T."/>
            <person name="Noordeloos M.E."/>
            <person name="Ohm R.A."/>
            <person name="Ortiz-Santana B."/>
            <person name="Ovrebo C."/>
            <person name="Racz N."/>
            <person name="Riley R."/>
            <person name="Savchenko A."/>
            <person name="Shiryaev A."/>
            <person name="Soop K."/>
            <person name="Spirin V."/>
            <person name="Szebenyi C."/>
            <person name="Tomsovsky M."/>
            <person name="Tulloss R.E."/>
            <person name="Uehling J."/>
            <person name="Grigoriev I.V."/>
            <person name="Vagvolgyi C."/>
            <person name="Papp T."/>
            <person name="Martin F.M."/>
            <person name="Miettinen O."/>
            <person name="Hibbett D.S."/>
            <person name="Nagy L.G."/>
        </authorList>
    </citation>
    <scope>NUCLEOTIDE SEQUENCE [LARGE SCALE GENOMIC DNA]</scope>
    <source>
        <strain evidence="4 5">CBS 166.37</strain>
    </source>
</reference>
<keyword evidence="2" id="KW-0732">Signal</keyword>
<name>A0A5C3MG08_9AGAR</name>
<dbReference type="AlphaFoldDB" id="A0A5C3MG08"/>
<dbReference type="EMBL" id="ML213591">
    <property type="protein sequence ID" value="TFK43346.1"/>
    <property type="molecule type" value="Genomic_DNA"/>
</dbReference>
<proteinExistence type="predicted"/>
<dbReference type="InterPro" id="IPR017853">
    <property type="entry name" value="GH"/>
</dbReference>
<dbReference type="STRING" id="68775.A0A5C3MG08"/>
<dbReference type="GO" id="GO:0009277">
    <property type="term" value="C:fungal-type cell wall"/>
    <property type="evidence" value="ECO:0007669"/>
    <property type="project" value="TreeGrafter"/>
</dbReference>
<evidence type="ECO:0000313" key="4">
    <source>
        <dbReference type="EMBL" id="TFK43346.1"/>
    </source>
</evidence>
<evidence type="ECO:0000313" key="5">
    <source>
        <dbReference type="Proteomes" id="UP000308652"/>
    </source>
</evidence>
<evidence type="ECO:0000256" key="1">
    <source>
        <dbReference type="SAM" id="MobiDB-lite"/>
    </source>
</evidence>
<feature type="compositionally biased region" description="Low complexity" evidence="1">
    <location>
        <begin position="66"/>
        <end position="124"/>
    </location>
</feature>
<dbReference type="GO" id="GO:0071966">
    <property type="term" value="P:fungal-type cell wall polysaccharide metabolic process"/>
    <property type="evidence" value="ECO:0007669"/>
    <property type="project" value="TreeGrafter"/>
</dbReference>
<gene>
    <name evidence="4" type="ORF">BDQ12DRAFT_695565</name>
</gene>
<evidence type="ECO:0000256" key="2">
    <source>
        <dbReference type="SAM" id="SignalP"/>
    </source>
</evidence>
<dbReference type="OrthoDB" id="5959761at2759"/>
<feature type="signal peptide" evidence="2">
    <location>
        <begin position="1"/>
        <end position="29"/>
    </location>
</feature>
<accession>A0A5C3MG08</accession>
<feature type="region of interest" description="Disordered" evidence="1">
    <location>
        <begin position="43"/>
        <end position="138"/>
    </location>
</feature>
<organism evidence="4 5">
    <name type="scientific">Crucibulum laeve</name>
    <dbReference type="NCBI Taxonomy" id="68775"/>
    <lineage>
        <taxon>Eukaryota</taxon>
        <taxon>Fungi</taxon>
        <taxon>Dikarya</taxon>
        <taxon>Basidiomycota</taxon>
        <taxon>Agaricomycotina</taxon>
        <taxon>Agaricomycetes</taxon>
        <taxon>Agaricomycetidae</taxon>
        <taxon>Agaricales</taxon>
        <taxon>Agaricineae</taxon>
        <taxon>Nidulariaceae</taxon>
        <taxon>Crucibulum</taxon>
    </lineage>
</organism>
<protein>
    <submittedName>
        <fullName evidence="4">Glycosyl hydrolase catalytic core-domain-containing protein</fullName>
    </submittedName>
</protein>
<feature type="domain" description="Asl1-like glycosyl hydrolase catalytic" evidence="3">
    <location>
        <begin position="127"/>
        <end position="359"/>
    </location>
</feature>
<dbReference type="Gene3D" id="3.20.20.80">
    <property type="entry name" value="Glycosidases"/>
    <property type="match status" value="1"/>
</dbReference>